<protein>
    <submittedName>
        <fullName evidence="3">Uncharacterized protein</fullName>
    </submittedName>
</protein>
<feature type="region of interest" description="Disordered" evidence="1">
    <location>
        <begin position="186"/>
        <end position="208"/>
    </location>
</feature>
<name>A0AA39J8N3_9AGAR</name>
<keyword evidence="4" id="KW-1185">Reference proteome</keyword>
<feature type="transmembrane region" description="Helical" evidence="2">
    <location>
        <begin position="6"/>
        <end position="29"/>
    </location>
</feature>
<keyword evidence="2" id="KW-0812">Transmembrane</keyword>
<dbReference type="Proteomes" id="UP001175226">
    <property type="component" value="Unassembled WGS sequence"/>
</dbReference>
<evidence type="ECO:0000313" key="3">
    <source>
        <dbReference type="EMBL" id="KAK0437490.1"/>
    </source>
</evidence>
<evidence type="ECO:0000313" key="4">
    <source>
        <dbReference type="Proteomes" id="UP001175226"/>
    </source>
</evidence>
<dbReference type="EMBL" id="JAUEPT010000048">
    <property type="protein sequence ID" value="KAK0437490.1"/>
    <property type="molecule type" value="Genomic_DNA"/>
</dbReference>
<gene>
    <name evidence="3" type="ORF">EV421DRAFT_1907242</name>
</gene>
<evidence type="ECO:0000256" key="2">
    <source>
        <dbReference type="SAM" id="Phobius"/>
    </source>
</evidence>
<keyword evidence="2" id="KW-0472">Membrane</keyword>
<feature type="region of interest" description="Disordered" evidence="1">
    <location>
        <begin position="83"/>
        <end position="148"/>
    </location>
</feature>
<keyword evidence="2" id="KW-1133">Transmembrane helix</keyword>
<proteinExistence type="predicted"/>
<evidence type="ECO:0000256" key="1">
    <source>
        <dbReference type="SAM" id="MobiDB-lite"/>
    </source>
</evidence>
<dbReference type="AlphaFoldDB" id="A0AA39J8N3"/>
<feature type="compositionally biased region" description="Basic and acidic residues" evidence="1">
    <location>
        <begin position="133"/>
        <end position="142"/>
    </location>
</feature>
<feature type="compositionally biased region" description="Pro residues" evidence="1">
    <location>
        <begin position="186"/>
        <end position="198"/>
    </location>
</feature>
<reference evidence="3" key="1">
    <citation type="submission" date="2023-06" db="EMBL/GenBank/DDBJ databases">
        <authorList>
            <consortium name="Lawrence Berkeley National Laboratory"/>
            <person name="Ahrendt S."/>
            <person name="Sahu N."/>
            <person name="Indic B."/>
            <person name="Wong-Bajracharya J."/>
            <person name="Merenyi Z."/>
            <person name="Ke H.-M."/>
            <person name="Monk M."/>
            <person name="Kocsube S."/>
            <person name="Drula E."/>
            <person name="Lipzen A."/>
            <person name="Balint B."/>
            <person name="Henrissat B."/>
            <person name="Andreopoulos B."/>
            <person name="Martin F.M."/>
            <person name="Harder C.B."/>
            <person name="Rigling D."/>
            <person name="Ford K.L."/>
            <person name="Foster G.D."/>
            <person name="Pangilinan J."/>
            <person name="Papanicolaou A."/>
            <person name="Barry K."/>
            <person name="LaButti K."/>
            <person name="Viragh M."/>
            <person name="Koriabine M."/>
            <person name="Yan M."/>
            <person name="Riley R."/>
            <person name="Champramary S."/>
            <person name="Plett K.L."/>
            <person name="Tsai I.J."/>
            <person name="Slot J."/>
            <person name="Sipos G."/>
            <person name="Plett J."/>
            <person name="Nagy L.G."/>
            <person name="Grigoriev I.V."/>
        </authorList>
    </citation>
    <scope>NUCLEOTIDE SEQUENCE</scope>
    <source>
        <strain evidence="3">FPL87.14</strain>
    </source>
</reference>
<comment type="caution">
    <text evidence="3">The sequence shown here is derived from an EMBL/GenBank/DDBJ whole genome shotgun (WGS) entry which is preliminary data.</text>
</comment>
<accession>A0AA39J8N3</accession>
<sequence length="208" mass="23313">MTPDNLTITIPSAIGGACLLILLTMLLVLRYREQLEWILQIQRYLRSQAPTPFPLHYVIPYAEPIPRPAEQVLEPIELEEVIRTNQRRRPTSTSSSDEFPLHPREPRNAVPGPSNVPRTPSPSTPVSASTLERNLRADREIELPPDYTPMPIPRGVPIQLRGLIPAADQPHLWILIPCTPFPTCPAPIQPLTPRPFPPDDSSDEDSDP</sequence>
<organism evidence="3 4">
    <name type="scientific">Armillaria borealis</name>
    <dbReference type="NCBI Taxonomy" id="47425"/>
    <lineage>
        <taxon>Eukaryota</taxon>
        <taxon>Fungi</taxon>
        <taxon>Dikarya</taxon>
        <taxon>Basidiomycota</taxon>
        <taxon>Agaricomycotina</taxon>
        <taxon>Agaricomycetes</taxon>
        <taxon>Agaricomycetidae</taxon>
        <taxon>Agaricales</taxon>
        <taxon>Marasmiineae</taxon>
        <taxon>Physalacriaceae</taxon>
        <taxon>Armillaria</taxon>
    </lineage>
</organism>